<keyword evidence="2" id="KW-1185">Reference proteome</keyword>
<dbReference type="EMBL" id="JAUKTV010000003">
    <property type="protein sequence ID" value="KAK0742272.1"/>
    <property type="molecule type" value="Genomic_DNA"/>
</dbReference>
<accession>A0AA40EMY0</accession>
<protein>
    <submittedName>
        <fullName evidence="1">Uncharacterized protein</fullName>
    </submittedName>
</protein>
<dbReference type="AlphaFoldDB" id="A0AA40EMY0"/>
<dbReference type="Proteomes" id="UP001172159">
    <property type="component" value="Unassembled WGS sequence"/>
</dbReference>
<name>A0AA40EMY0_9PEZI</name>
<sequence>MYLCTLQLGNGNPLTQHELATEACIELFLIRTTAVTAQERLLIRLTFTDLPDEHVCPDSLTHVLGPRQPLGDDLRQHLKIGLSGLVPLGSVESPSPEIQKIEIHPSSPYQKLGQVWPMTEQKRSITRHNLKRLWRIGSNPCIYICGRPQSSASAYLFQKLLGDLQLERAISENIYAKTVIQSEQLSVGNGYVLFLEVPRFIPYRIL</sequence>
<reference evidence="1" key="1">
    <citation type="submission" date="2023-06" db="EMBL/GenBank/DDBJ databases">
        <title>Genome-scale phylogeny and comparative genomics of the fungal order Sordariales.</title>
        <authorList>
            <consortium name="Lawrence Berkeley National Laboratory"/>
            <person name="Hensen N."/>
            <person name="Bonometti L."/>
            <person name="Westerberg I."/>
            <person name="Brannstrom I.O."/>
            <person name="Guillou S."/>
            <person name="Cros-Aarteil S."/>
            <person name="Calhoun S."/>
            <person name="Haridas S."/>
            <person name="Kuo A."/>
            <person name="Mondo S."/>
            <person name="Pangilinan J."/>
            <person name="Riley R."/>
            <person name="Labutti K."/>
            <person name="Andreopoulos B."/>
            <person name="Lipzen A."/>
            <person name="Chen C."/>
            <person name="Yanf M."/>
            <person name="Daum C."/>
            <person name="Ng V."/>
            <person name="Clum A."/>
            <person name="Steindorff A."/>
            <person name="Ohm R."/>
            <person name="Martin F."/>
            <person name="Silar P."/>
            <person name="Natvig D."/>
            <person name="Lalanne C."/>
            <person name="Gautier V."/>
            <person name="Ament-Velasquez S.L."/>
            <person name="Kruys A."/>
            <person name="Hutchinson M.I."/>
            <person name="Powell A.J."/>
            <person name="Barry K."/>
            <person name="Miller A.N."/>
            <person name="Grigoriev I.V."/>
            <person name="Debuchy R."/>
            <person name="Gladieux P."/>
            <person name="Thoren M.H."/>
            <person name="Johannesson H."/>
        </authorList>
    </citation>
    <scope>NUCLEOTIDE SEQUENCE</scope>
    <source>
        <strain evidence="1">CBS 540.89</strain>
    </source>
</reference>
<organism evidence="1 2">
    <name type="scientific">Apiosordaria backusii</name>
    <dbReference type="NCBI Taxonomy" id="314023"/>
    <lineage>
        <taxon>Eukaryota</taxon>
        <taxon>Fungi</taxon>
        <taxon>Dikarya</taxon>
        <taxon>Ascomycota</taxon>
        <taxon>Pezizomycotina</taxon>
        <taxon>Sordariomycetes</taxon>
        <taxon>Sordariomycetidae</taxon>
        <taxon>Sordariales</taxon>
        <taxon>Lasiosphaeriaceae</taxon>
        <taxon>Apiosordaria</taxon>
    </lineage>
</organism>
<evidence type="ECO:0000313" key="2">
    <source>
        <dbReference type="Proteomes" id="UP001172159"/>
    </source>
</evidence>
<evidence type="ECO:0000313" key="1">
    <source>
        <dbReference type="EMBL" id="KAK0742272.1"/>
    </source>
</evidence>
<proteinExistence type="predicted"/>
<comment type="caution">
    <text evidence="1">The sequence shown here is derived from an EMBL/GenBank/DDBJ whole genome shotgun (WGS) entry which is preliminary data.</text>
</comment>
<gene>
    <name evidence="1" type="ORF">B0T21DRAFT_360998</name>
</gene>